<evidence type="ECO:0000256" key="1">
    <source>
        <dbReference type="ARBA" id="ARBA00009919"/>
    </source>
</evidence>
<evidence type="ECO:0000256" key="11">
    <source>
        <dbReference type="ARBA" id="ARBA00075328"/>
    </source>
</evidence>
<dbReference type="PANTHER" id="PTHR10953">
    <property type="entry name" value="UBIQUITIN-ACTIVATING ENZYME E1"/>
    <property type="match status" value="1"/>
</dbReference>
<protein>
    <recommendedName>
        <fullName evidence="9">Molybdopterin-synthase adenylyltransferase</fullName>
        <ecNumber evidence="8">2.7.7.80</ecNumber>
    </recommendedName>
    <alternativeName>
        <fullName evidence="12">MoaD protein adenylase</fullName>
    </alternativeName>
    <alternativeName>
        <fullName evidence="10">Molybdopterin-converting factor subunit 1 adenylase</fullName>
    </alternativeName>
    <alternativeName>
        <fullName evidence="11">Sulfur carrier protein MoaD adenylyltransferase</fullName>
    </alternativeName>
</protein>
<evidence type="ECO:0000256" key="3">
    <source>
        <dbReference type="ARBA" id="ARBA00022741"/>
    </source>
</evidence>
<organism evidence="15 16">
    <name type="scientific">Pontibaca methylaminivorans</name>
    <dbReference type="NCBI Taxonomy" id="515897"/>
    <lineage>
        <taxon>Bacteria</taxon>
        <taxon>Pseudomonadati</taxon>
        <taxon>Pseudomonadota</taxon>
        <taxon>Alphaproteobacteria</taxon>
        <taxon>Rhodobacterales</taxon>
        <taxon>Roseobacteraceae</taxon>
        <taxon>Pontibaca</taxon>
    </lineage>
</organism>
<evidence type="ECO:0000256" key="10">
    <source>
        <dbReference type="ARBA" id="ARBA00075110"/>
    </source>
</evidence>
<dbReference type="GO" id="GO:0005524">
    <property type="term" value="F:ATP binding"/>
    <property type="evidence" value="ECO:0007669"/>
    <property type="project" value="UniProtKB-KW"/>
</dbReference>
<dbReference type="Proteomes" id="UP000192455">
    <property type="component" value="Unassembled WGS sequence"/>
</dbReference>
<keyword evidence="3" id="KW-0547">Nucleotide-binding</keyword>
<comment type="similarity">
    <text evidence="1">Belongs to the HesA/MoeB/ThiF family.</text>
</comment>
<feature type="domain" description="THIF-type NAD/FAD binding fold" evidence="14">
    <location>
        <begin position="110"/>
        <end position="346"/>
    </location>
</feature>
<comment type="function">
    <text evidence="6">Catalyzes the adenylation by ATP of the carboxyl group of the C-terminal glycine of sulfur carrier protein MoaD.</text>
</comment>
<evidence type="ECO:0000313" key="15">
    <source>
        <dbReference type="EMBL" id="SIT82959.1"/>
    </source>
</evidence>
<dbReference type="OrthoDB" id="9804286at2"/>
<evidence type="ECO:0000256" key="13">
    <source>
        <dbReference type="SAM" id="Phobius"/>
    </source>
</evidence>
<keyword evidence="16" id="KW-1185">Reference proteome</keyword>
<dbReference type="NCBIfam" id="NF004281">
    <property type="entry name" value="PRK05690.1"/>
    <property type="match status" value="1"/>
</dbReference>
<keyword evidence="2 15" id="KW-0808">Transferase</keyword>
<name>A0A1R3X130_9RHOB</name>
<dbReference type="CDD" id="cd00757">
    <property type="entry name" value="ThiF_MoeB_HesA_family"/>
    <property type="match status" value="1"/>
</dbReference>
<evidence type="ECO:0000256" key="9">
    <source>
        <dbReference type="ARBA" id="ARBA00073635"/>
    </source>
</evidence>
<keyword evidence="13" id="KW-0472">Membrane</keyword>
<dbReference type="AlphaFoldDB" id="A0A1R3X130"/>
<dbReference type="GO" id="GO:0005829">
    <property type="term" value="C:cytosol"/>
    <property type="evidence" value="ECO:0007669"/>
    <property type="project" value="TreeGrafter"/>
</dbReference>
<dbReference type="GO" id="GO:0008146">
    <property type="term" value="F:sulfotransferase activity"/>
    <property type="evidence" value="ECO:0007669"/>
    <property type="project" value="TreeGrafter"/>
</dbReference>
<keyword evidence="13" id="KW-0812">Transmembrane</keyword>
<keyword evidence="15" id="KW-0548">Nucleotidyltransferase</keyword>
<dbReference type="PANTHER" id="PTHR10953:SF102">
    <property type="entry name" value="ADENYLYLTRANSFERASE AND SULFURTRANSFERASE MOCS3"/>
    <property type="match status" value="1"/>
</dbReference>
<dbReference type="GO" id="GO:0004792">
    <property type="term" value="F:thiosulfate-cyanide sulfurtransferase activity"/>
    <property type="evidence" value="ECO:0007669"/>
    <property type="project" value="TreeGrafter"/>
</dbReference>
<dbReference type="InterPro" id="IPR045886">
    <property type="entry name" value="ThiF/MoeB/HesA"/>
</dbReference>
<comment type="catalytic activity">
    <reaction evidence="5">
        <text>[molybdopterin-synthase sulfur-carrier protein]-C-terminal Gly-Gly + ATP + H(+) = [molybdopterin-synthase sulfur-carrier protein]-C-terminal Gly-Gly-AMP + diphosphate</text>
        <dbReference type="Rhea" id="RHEA:43616"/>
        <dbReference type="Rhea" id="RHEA-COMP:12159"/>
        <dbReference type="Rhea" id="RHEA-COMP:12202"/>
        <dbReference type="ChEBI" id="CHEBI:15378"/>
        <dbReference type="ChEBI" id="CHEBI:30616"/>
        <dbReference type="ChEBI" id="CHEBI:33019"/>
        <dbReference type="ChEBI" id="CHEBI:90618"/>
        <dbReference type="ChEBI" id="CHEBI:90778"/>
        <dbReference type="EC" id="2.7.7.80"/>
    </reaction>
</comment>
<evidence type="ECO:0000256" key="8">
    <source>
        <dbReference type="ARBA" id="ARBA00066884"/>
    </source>
</evidence>
<evidence type="ECO:0000256" key="4">
    <source>
        <dbReference type="ARBA" id="ARBA00022840"/>
    </source>
</evidence>
<evidence type="ECO:0000256" key="7">
    <source>
        <dbReference type="ARBA" id="ARBA00063809"/>
    </source>
</evidence>
<evidence type="ECO:0000313" key="16">
    <source>
        <dbReference type="Proteomes" id="UP000192455"/>
    </source>
</evidence>
<feature type="transmembrane region" description="Helical" evidence="13">
    <location>
        <begin position="132"/>
        <end position="159"/>
    </location>
</feature>
<evidence type="ECO:0000256" key="12">
    <source>
        <dbReference type="ARBA" id="ARBA00078531"/>
    </source>
</evidence>
<dbReference type="EC" id="2.7.7.80" evidence="8"/>
<gene>
    <name evidence="15" type="ORF">SAMN05421849_1812</name>
</gene>
<dbReference type="GO" id="GO:0061605">
    <property type="term" value="F:molybdopterin-synthase adenylyltransferase activity"/>
    <property type="evidence" value="ECO:0007669"/>
    <property type="project" value="UniProtKB-EC"/>
</dbReference>
<dbReference type="EMBL" id="FTPS01000001">
    <property type="protein sequence ID" value="SIT82959.1"/>
    <property type="molecule type" value="Genomic_DNA"/>
</dbReference>
<accession>A0A1R3X130</accession>
<feature type="transmembrane region" description="Helical" evidence="13">
    <location>
        <begin position="58"/>
        <end position="77"/>
    </location>
</feature>
<evidence type="ECO:0000256" key="6">
    <source>
        <dbReference type="ARBA" id="ARBA00055169"/>
    </source>
</evidence>
<keyword evidence="13" id="KW-1133">Transmembrane helix</keyword>
<dbReference type="Gene3D" id="3.40.50.720">
    <property type="entry name" value="NAD(P)-binding Rossmann-like Domain"/>
    <property type="match status" value="1"/>
</dbReference>
<dbReference type="Pfam" id="PF00899">
    <property type="entry name" value="ThiF"/>
    <property type="match status" value="1"/>
</dbReference>
<dbReference type="SUPFAM" id="SSF69572">
    <property type="entry name" value="Activating enzymes of the ubiquitin-like proteins"/>
    <property type="match status" value="1"/>
</dbReference>
<comment type="subunit">
    <text evidence="7">Homodimer. Forms a stable heterotetrameric complex of 2 MoeB and 2 MoaD during adenylation of MoaD.</text>
</comment>
<dbReference type="FunFam" id="3.40.50.720:FF:000033">
    <property type="entry name" value="Adenylyltransferase and sulfurtransferase MOCS3"/>
    <property type="match status" value="1"/>
</dbReference>
<dbReference type="InterPro" id="IPR000594">
    <property type="entry name" value="ThiF_NAD_FAD-bd"/>
</dbReference>
<evidence type="ECO:0000256" key="5">
    <source>
        <dbReference type="ARBA" id="ARBA00052218"/>
    </source>
</evidence>
<proteinExistence type="inferred from homology"/>
<dbReference type="GO" id="GO:0008641">
    <property type="term" value="F:ubiquitin-like modifier activating enzyme activity"/>
    <property type="evidence" value="ECO:0007669"/>
    <property type="project" value="InterPro"/>
</dbReference>
<dbReference type="RefSeq" id="WP_076649545.1">
    <property type="nucleotide sequence ID" value="NZ_FTPS01000001.1"/>
</dbReference>
<keyword evidence="4" id="KW-0067">ATP-binding</keyword>
<sequence length="355" mass="37169">MLPVLLLAAALWGFGALFSVSRRARGLVIAVLFGFVLGGQVLLPDGHVLREATGGSPLPWALLGGAVAIVGAYVLVLRALRRAAARRVPPEPAAPAPETGAFTGAELERYARHIMLREVGGPGQKRLKSARVLVIGAGGLGAPAMLYLAAGGVGTIGVIDDDEVDRSNLQRQIIHGEADIGMPKVFSAQAAIQALNPHVALRPYNRRLTPGIATDLFAGYDLILDGCDNIETRYLVNETAVALGKPLVSGSLAQWEGQLSLFDPTVSGPCYRCIFPQAPAPGLVPSCAEAGVIGPLPGVIGAMMALEAIKLLTGAGTVLRGRMLIHDGLYGETRQITLSPRNDCPVCGHLRRKPA</sequence>
<reference evidence="15 16" key="1">
    <citation type="submission" date="2017-01" db="EMBL/GenBank/DDBJ databases">
        <authorList>
            <person name="Mah S.A."/>
            <person name="Swanson W.J."/>
            <person name="Moy G.W."/>
            <person name="Vacquier V.D."/>
        </authorList>
    </citation>
    <scope>NUCLEOTIDE SEQUENCE [LARGE SCALE GENOMIC DNA]</scope>
    <source>
        <strain evidence="15 16">DSM 21219</strain>
    </source>
</reference>
<dbReference type="InterPro" id="IPR035985">
    <property type="entry name" value="Ubiquitin-activating_enz"/>
</dbReference>
<dbReference type="STRING" id="515897.SAMN05421849_1812"/>
<evidence type="ECO:0000256" key="2">
    <source>
        <dbReference type="ARBA" id="ARBA00022679"/>
    </source>
</evidence>
<evidence type="ECO:0000259" key="14">
    <source>
        <dbReference type="Pfam" id="PF00899"/>
    </source>
</evidence>